<dbReference type="CDD" id="cd16321">
    <property type="entry name" value="MraZ_C"/>
    <property type="match status" value="1"/>
</dbReference>
<keyword evidence="3" id="KW-0677">Repeat</keyword>
<dbReference type="InterPro" id="IPR020603">
    <property type="entry name" value="MraZ_dom"/>
</dbReference>
<gene>
    <name evidence="7" type="primary">mraZ</name>
    <name evidence="9" type="ORF">Mag101_13295</name>
</gene>
<dbReference type="HAMAP" id="MF_01008">
    <property type="entry name" value="MraZ"/>
    <property type="match status" value="1"/>
</dbReference>
<dbReference type="GO" id="GO:2000143">
    <property type="term" value="P:negative regulation of DNA-templated transcription initiation"/>
    <property type="evidence" value="ECO:0007669"/>
    <property type="project" value="TreeGrafter"/>
</dbReference>
<dbReference type="CDD" id="cd16320">
    <property type="entry name" value="MraZ_N"/>
    <property type="match status" value="1"/>
</dbReference>
<dbReference type="Pfam" id="PF02381">
    <property type="entry name" value="MraZ"/>
    <property type="match status" value="2"/>
</dbReference>
<dbReference type="eggNOG" id="COG2001">
    <property type="taxonomic scope" value="Bacteria"/>
</dbReference>
<protein>
    <recommendedName>
        <fullName evidence="1 7">Transcriptional regulator MraZ</fullName>
    </recommendedName>
</protein>
<dbReference type="InterPro" id="IPR035642">
    <property type="entry name" value="MraZ_N"/>
</dbReference>
<proteinExistence type="inferred from homology"/>
<dbReference type="NCBIfam" id="TIGR00242">
    <property type="entry name" value="division/cell wall cluster transcriptional repressor MraZ"/>
    <property type="match status" value="1"/>
</dbReference>
<dbReference type="GO" id="GO:0003700">
    <property type="term" value="F:DNA-binding transcription factor activity"/>
    <property type="evidence" value="ECO:0007669"/>
    <property type="project" value="UniProtKB-UniRule"/>
</dbReference>
<evidence type="ECO:0000256" key="2">
    <source>
        <dbReference type="ARBA" id="ARBA00022490"/>
    </source>
</evidence>
<feature type="domain" description="SpoVT-AbrB" evidence="8">
    <location>
        <begin position="5"/>
        <end position="52"/>
    </location>
</feature>
<keyword evidence="5 7" id="KW-0238">DNA-binding</keyword>
<dbReference type="Proteomes" id="UP000188219">
    <property type="component" value="Chromosome"/>
</dbReference>
<evidence type="ECO:0000256" key="3">
    <source>
        <dbReference type="ARBA" id="ARBA00022737"/>
    </source>
</evidence>
<dbReference type="InterPro" id="IPR035644">
    <property type="entry name" value="MraZ_C"/>
</dbReference>
<dbReference type="GO" id="GO:0009295">
    <property type="term" value="C:nucleoid"/>
    <property type="evidence" value="ECO:0007669"/>
    <property type="project" value="UniProtKB-SubCell"/>
</dbReference>
<dbReference type="Gene3D" id="3.40.1550.20">
    <property type="entry name" value="Transcriptional regulator MraZ domain"/>
    <property type="match status" value="1"/>
</dbReference>
<dbReference type="RefSeq" id="WP_010132529.1">
    <property type="nucleotide sequence ID" value="NZ_CP019650.1"/>
</dbReference>
<dbReference type="EMBL" id="CP019650">
    <property type="protein sequence ID" value="AQQ68501.1"/>
    <property type="molecule type" value="Genomic_DNA"/>
</dbReference>
<dbReference type="AlphaFoldDB" id="A0A1Q2M750"/>
<dbReference type="PROSITE" id="PS51740">
    <property type="entry name" value="SPOVT_ABRB"/>
    <property type="match status" value="2"/>
</dbReference>
<evidence type="ECO:0000259" key="8">
    <source>
        <dbReference type="PROSITE" id="PS51740"/>
    </source>
</evidence>
<evidence type="ECO:0000313" key="10">
    <source>
        <dbReference type="Proteomes" id="UP000188219"/>
    </source>
</evidence>
<dbReference type="KEGG" id="maga:Mag101_13295"/>
<sequence length="147" mass="16694">MYLGSHAINMDAKGRLAIPARVRDSLLEDCDGRLVVTAHTEERCLLVYPDAQWREILPKIEALSSFNKVARRAQRLLIGYACELQVDANGRVLIPPTLREYAGLEKKLMLVGQGKKLELWSEDRWMHWLDDSEGDGEMPEEMASLSL</sequence>
<dbReference type="InterPro" id="IPR038619">
    <property type="entry name" value="MraZ_sf"/>
</dbReference>
<dbReference type="OrthoDB" id="9807753at2"/>
<keyword evidence="10" id="KW-1185">Reference proteome</keyword>
<name>A0A1Q2M750_9GAMM</name>
<evidence type="ECO:0000256" key="5">
    <source>
        <dbReference type="ARBA" id="ARBA00023125"/>
    </source>
</evidence>
<dbReference type="GO" id="GO:0005737">
    <property type="term" value="C:cytoplasm"/>
    <property type="evidence" value="ECO:0007669"/>
    <property type="project" value="UniProtKB-UniRule"/>
</dbReference>
<dbReference type="InterPro" id="IPR037914">
    <property type="entry name" value="SpoVT-AbrB_sf"/>
</dbReference>
<dbReference type="GO" id="GO:0000976">
    <property type="term" value="F:transcription cis-regulatory region binding"/>
    <property type="evidence" value="ECO:0007669"/>
    <property type="project" value="TreeGrafter"/>
</dbReference>
<comment type="subunit">
    <text evidence="7">Forms oligomers.</text>
</comment>
<dbReference type="STRING" id="260552.Mag101_13295"/>
<evidence type="ECO:0000256" key="4">
    <source>
        <dbReference type="ARBA" id="ARBA00023015"/>
    </source>
</evidence>
<evidence type="ECO:0000256" key="7">
    <source>
        <dbReference type="HAMAP-Rule" id="MF_01008"/>
    </source>
</evidence>
<evidence type="ECO:0000256" key="1">
    <source>
        <dbReference type="ARBA" id="ARBA00013860"/>
    </source>
</evidence>
<feature type="domain" description="SpoVT-AbrB" evidence="8">
    <location>
        <begin position="81"/>
        <end position="124"/>
    </location>
</feature>
<dbReference type="InterPro" id="IPR007159">
    <property type="entry name" value="SpoVT-AbrB_dom"/>
</dbReference>
<comment type="subcellular location">
    <subcellularLocation>
        <location evidence="7">Cytoplasm</location>
        <location evidence="7">Nucleoid</location>
    </subcellularLocation>
</comment>
<dbReference type="PANTHER" id="PTHR34701">
    <property type="entry name" value="TRANSCRIPTIONAL REGULATOR MRAZ"/>
    <property type="match status" value="1"/>
</dbReference>
<keyword evidence="6 7" id="KW-0804">Transcription</keyword>
<comment type="similarity">
    <text evidence="7">Belongs to the MraZ family.</text>
</comment>
<dbReference type="SUPFAM" id="SSF89447">
    <property type="entry name" value="AbrB/MazE/MraZ-like"/>
    <property type="match status" value="1"/>
</dbReference>
<keyword evidence="4 7" id="KW-0805">Transcription regulation</keyword>
<reference evidence="9" key="1">
    <citation type="submission" date="2017-02" db="EMBL/GenBank/DDBJ databases">
        <title>Genome of Microbulbifer agarilyticus GP101.</title>
        <authorList>
            <person name="Jung J."/>
            <person name="Bae S.S."/>
            <person name="Baek K."/>
        </authorList>
    </citation>
    <scope>NUCLEOTIDE SEQUENCE [LARGE SCALE GENOMIC DNA]</scope>
    <source>
        <strain evidence="9">GP101</strain>
    </source>
</reference>
<keyword evidence="2 7" id="KW-0963">Cytoplasm</keyword>
<organism evidence="9 10">
    <name type="scientific">Microbulbifer agarilyticus</name>
    <dbReference type="NCBI Taxonomy" id="260552"/>
    <lineage>
        <taxon>Bacteria</taxon>
        <taxon>Pseudomonadati</taxon>
        <taxon>Pseudomonadota</taxon>
        <taxon>Gammaproteobacteria</taxon>
        <taxon>Cellvibrionales</taxon>
        <taxon>Microbulbiferaceae</taxon>
        <taxon>Microbulbifer</taxon>
    </lineage>
</organism>
<evidence type="ECO:0000256" key="6">
    <source>
        <dbReference type="ARBA" id="ARBA00023163"/>
    </source>
</evidence>
<dbReference type="InterPro" id="IPR003444">
    <property type="entry name" value="MraZ"/>
</dbReference>
<evidence type="ECO:0000313" key="9">
    <source>
        <dbReference type="EMBL" id="AQQ68501.1"/>
    </source>
</evidence>
<dbReference type="PANTHER" id="PTHR34701:SF1">
    <property type="entry name" value="TRANSCRIPTIONAL REGULATOR MRAZ"/>
    <property type="match status" value="1"/>
</dbReference>
<accession>A0A1Q2M750</accession>